<evidence type="ECO:0000313" key="1">
    <source>
        <dbReference type="EMBL" id="MPC54527.1"/>
    </source>
</evidence>
<sequence>MVLPHACVTGTHFVEAVGGSMHDGQEWVVGADQSLVDDTFSPADVISSQMACIMVDKYMPHATRYCLMLFDFLQQPSRWECPPDELCTTSSHP</sequence>
<proteinExistence type="predicted"/>
<accession>A0A5B7GAR5</accession>
<reference evidence="1 2" key="1">
    <citation type="submission" date="2019-05" db="EMBL/GenBank/DDBJ databases">
        <title>Another draft genome of Portunus trituberculatus and its Hox gene families provides insights of decapod evolution.</title>
        <authorList>
            <person name="Jeong J.-H."/>
            <person name="Song I."/>
            <person name="Kim S."/>
            <person name="Choi T."/>
            <person name="Kim D."/>
            <person name="Ryu S."/>
            <person name="Kim W."/>
        </authorList>
    </citation>
    <scope>NUCLEOTIDE SEQUENCE [LARGE SCALE GENOMIC DNA]</scope>
    <source>
        <tissue evidence="1">Muscle</tissue>
    </source>
</reference>
<protein>
    <submittedName>
        <fullName evidence="1">Uncharacterized protein</fullName>
    </submittedName>
</protein>
<dbReference type="EMBL" id="VSRR010012426">
    <property type="protein sequence ID" value="MPC54527.1"/>
    <property type="molecule type" value="Genomic_DNA"/>
</dbReference>
<keyword evidence="2" id="KW-1185">Reference proteome</keyword>
<organism evidence="1 2">
    <name type="scientific">Portunus trituberculatus</name>
    <name type="common">Swimming crab</name>
    <name type="synonym">Neptunus trituberculatus</name>
    <dbReference type="NCBI Taxonomy" id="210409"/>
    <lineage>
        <taxon>Eukaryota</taxon>
        <taxon>Metazoa</taxon>
        <taxon>Ecdysozoa</taxon>
        <taxon>Arthropoda</taxon>
        <taxon>Crustacea</taxon>
        <taxon>Multicrustacea</taxon>
        <taxon>Malacostraca</taxon>
        <taxon>Eumalacostraca</taxon>
        <taxon>Eucarida</taxon>
        <taxon>Decapoda</taxon>
        <taxon>Pleocyemata</taxon>
        <taxon>Brachyura</taxon>
        <taxon>Eubrachyura</taxon>
        <taxon>Portunoidea</taxon>
        <taxon>Portunidae</taxon>
        <taxon>Portuninae</taxon>
        <taxon>Portunus</taxon>
    </lineage>
</organism>
<comment type="caution">
    <text evidence="1">The sequence shown here is derived from an EMBL/GenBank/DDBJ whole genome shotgun (WGS) entry which is preliminary data.</text>
</comment>
<evidence type="ECO:0000313" key="2">
    <source>
        <dbReference type="Proteomes" id="UP000324222"/>
    </source>
</evidence>
<gene>
    <name evidence="1" type="ORF">E2C01_048448</name>
</gene>
<dbReference type="AlphaFoldDB" id="A0A5B7GAR5"/>
<dbReference type="Proteomes" id="UP000324222">
    <property type="component" value="Unassembled WGS sequence"/>
</dbReference>
<name>A0A5B7GAR5_PORTR</name>